<keyword evidence="2" id="KW-0732">Signal</keyword>
<protein>
    <recommendedName>
        <fullName evidence="5">Beta-lactamase class A</fullName>
    </recommendedName>
</protein>
<evidence type="ECO:0000313" key="3">
    <source>
        <dbReference type="EMBL" id="WIM69646.1"/>
    </source>
</evidence>
<proteinExistence type="predicted"/>
<dbReference type="RefSeq" id="WP_284874240.1">
    <property type="nucleotide sequence ID" value="NZ_CP126970.1"/>
</dbReference>
<dbReference type="Gene3D" id="3.40.710.10">
    <property type="entry name" value="DD-peptidase/beta-lactamase superfamily"/>
    <property type="match status" value="1"/>
</dbReference>
<keyword evidence="4" id="KW-1185">Reference proteome</keyword>
<evidence type="ECO:0008006" key="5">
    <source>
        <dbReference type="Google" id="ProtNLM"/>
    </source>
</evidence>
<evidence type="ECO:0000256" key="2">
    <source>
        <dbReference type="SAM" id="SignalP"/>
    </source>
</evidence>
<dbReference type="SUPFAM" id="SSF56601">
    <property type="entry name" value="beta-lactamase/transpeptidase-like"/>
    <property type="match status" value="1"/>
</dbReference>
<dbReference type="Proteomes" id="UP001238805">
    <property type="component" value="Chromosome"/>
</dbReference>
<reference evidence="3 4" key="1">
    <citation type="submission" date="2023-05" db="EMBL/GenBank/DDBJ databases">
        <title>Corynebacterium suedekumii sp. nov. and Corynebacterium breve sp. nov. isolated from raw cow's milk.</title>
        <authorList>
            <person name="Baer M.K."/>
            <person name="Mehl L."/>
            <person name="Hellmuth R."/>
            <person name="Marke G."/>
            <person name="Lipski A."/>
        </authorList>
    </citation>
    <scope>NUCLEOTIDE SEQUENCE [LARGE SCALE GENOMIC DNA]</scope>
    <source>
        <strain evidence="3 4">LM112</strain>
    </source>
</reference>
<feature type="signal peptide" evidence="2">
    <location>
        <begin position="1"/>
        <end position="25"/>
    </location>
</feature>
<sequence length="268" mass="27786">MNDWTRAVASVGAAVLSVGMLAACAAQTPPSVEAAGEDPPRGETEPQASPAAELLDIVREIRADHGGRVGIAVYTADGVVSAGEPGRSPAWSTIKVPVAIAADKQDLVVDGVIEQAISASDNDAAYQLRVLADEVHMPGVPELADPMGRTEWSVAQQAEFATSLPCIDTSGTTYDAMADIVEWQDYGLGDIPGARFKGGWGPDTDTVYTLRQFGTVPSDDGLLGVALIVHPDDNTHDTAEAMVVDLVAALAERISAAVFPAPPACVPS</sequence>
<gene>
    <name evidence="3" type="ORF">QP029_10435</name>
</gene>
<organism evidence="3 4">
    <name type="scientific">Corynebacterium suedekumii</name>
    <dbReference type="NCBI Taxonomy" id="3049801"/>
    <lineage>
        <taxon>Bacteria</taxon>
        <taxon>Bacillati</taxon>
        <taxon>Actinomycetota</taxon>
        <taxon>Actinomycetes</taxon>
        <taxon>Mycobacteriales</taxon>
        <taxon>Corynebacteriaceae</taxon>
        <taxon>Corynebacterium</taxon>
    </lineage>
</organism>
<dbReference type="InterPro" id="IPR012338">
    <property type="entry name" value="Beta-lactam/transpept-like"/>
</dbReference>
<feature type="chain" id="PRO_5047431012" description="Beta-lactamase class A" evidence="2">
    <location>
        <begin position="26"/>
        <end position="268"/>
    </location>
</feature>
<evidence type="ECO:0000313" key="4">
    <source>
        <dbReference type="Proteomes" id="UP001238805"/>
    </source>
</evidence>
<evidence type="ECO:0000256" key="1">
    <source>
        <dbReference type="SAM" id="MobiDB-lite"/>
    </source>
</evidence>
<feature type="region of interest" description="Disordered" evidence="1">
    <location>
        <begin position="30"/>
        <end position="50"/>
    </location>
</feature>
<dbReference type="EMBL" id="CP126970">
    <property type="protein sequence ID" value="WIM69646.1"/>
    <property type="molecule type" value="Genomic_DNA"/>
</dbReference>
<dbReference type="PROSITE" id="PS51257">
    <property type="entry name" value="PROKAR_LIPOPROTEIN"/>
    <property type="match status" value="1"/>
</dbReference>
<accession>A0ABY8VIZ9</accession>
<name>A0ABY8VIZ9_9CORY</name>